<dbReference type="Proteomes" id="UP000254720">
    <property type="component" value="Unassembled WGS sequence"/>
</dbReference>
<evidence type="ECO:0000313" key="3">
    <source>
        <dbReference type="EMBL" id="RDI38963.1"/>
    </source>
</evidence>
<dbReference type="RefSeq" id="WP_114835304.1">
    <property type="nucleotide sequence ID" value="NZ_LR699115.1"/>
</dbReference>
<sequence>MSSPRVIKKYPNRRLYDTAQGTYITLEDIKKLVFDHAEFQVIDANTKKDITQNTLLQIIIEQEATNAPLFTTAVLQDFIRFYHEKSQTIFSQYLEQSMRFFIQQKEFFKNQWQSYQTLFSDPALMQAFKMQKIWPAAPRAEPDKKLRKNTVK</sequence>
<dbReference type="Pfam" id="PF07879">
    <property type="entry name" value="PHB_acc_N"/>
    <property type="match status" value="1"/>
</dbReference>
<dbReference type="GO" id="GO:0006355">
    <property type="term" value="P:regulation of DNA-templated transcription"/>
    <property type="evidence" value="ECO:0007669"/>
    <property type="project" value="InterPro"/>
</dbReference>
<dbReference type="InterPro" id="IPR012909">
    <property type="entry name" value="PHA_DNA-bd_N"/>
</dbReference>
<dbReference type="OrthoDB" id="9795345at2"/>
<evidence type="ECO:0000259" key="2">
    <source>
        <dbReference type="Pfam" id="PF07879"/>
    </source>
</evidence>
<comment type="caution">
    <text evidence="3">The sequence shown here is derived from an EMBL/GenBank/DDBJ whole genome shotgun (WGS) entry which is preliminary data.</text>
</comment>
<dbReference type="NCBIfam" id="TIGR01848">
    <property type="entry name" value="PHA_reg_PhaR"/>
    <property type="match status" value="1"/>
</dbReference>
<feature type="domain" description="PHA accumulation regulator DNA-binding N-terminal" evidence="2">
    <location>
        <begin position="6"/>
        <end position="64"/>
    </location>
</feature>
<organism evidence="3 4">
    <name type="scientific">Aquicella lusitana</name>
    <dbReference type="NCBI Taxonomy" id="254246"/>
    <lineage>
        <taxon>Bacteria</taxon>
        <taxon>Pseudomonadati</taxon>
        <taxon>Pseudomonadota</taxon>
        <taxon>Gammaproteobacteria</taxon>
        <taxon>Legionellales</taxon>
        <taxon>Coxiellaceae</taxon>
        <taxon>Aquicella</taxon>
    </lineage>
</organism>
<accession>A0A370GAG4</accession>
<dbReference type="EMBL" id="QQAX01000030">
    <property type="protein sequence ID" value="RDI38963.1"/>
    <property type="molecule type" value="Genomic_DNA"/>
</dbReference>
<dbReference type="AlphaFoldDB" id="A0A370GAG4"/>
<evidence type="ECO:0000313" key="4">
    <source>
        <dbReference type="Proteomes" id="UP000254720"/>
    </source>
</evidence>
<feature type="domain" description="PHB accumulation regulatory" evidence="1">
    <location>
        <begin position="70"/>
        <end position="106"/>
    </location>
</feature>
<gene>
    <name evidence="3" type="ORF">C8D86_13022</name>
</gene>
<reference evidence="3 4" key="1">
    <citation type="submission" date="2018-07" db="EMBL/GenBank/DDBJ databases">
        <title>Genomic Encyclopedia of Type Strains, Phase IV (KMG-IV): sequencing the most valuable type-strain genomes for metagenomic binning, comparative biology and taxonomic classification.</title>
        <authorList>
            <person name="Goeker M."/>
        </authorList>
    </citation>
    <scope>NUCLEOTIDE SEQUENCE [LARGE SCALE GENOMIC DNA]</scope>
    <source>
        <strain evidence="3 4">DSM 16500</strain>
    </source>
</reference>
<keyword evidence="4" id="KW-1185">Reference proteome</keyword>
<dbReference type="InterPro" id="IPR010134">
    <property type="entry name" value="PHA_reg_PhaR"/>
</dbReference>
<evidence type="ECO:0000259" key="1">
    <source>
        <dbReference type="Pfam" id="PF05233"/>
    </source>
</evidence>
<dbReference type="InterPro" id="IPR007897">
    <property type="entry name" value="PHB_accumulat"/>
</dbReference>
<protein>
    <submittedName>
        <fullName evidence="3">Polyhydroxyalkanoate synthesis repressor PhaR</fullName>
    </submittedName>
</protein>
<dbReference type="Pfam" id="PF05233">
    <property type="entry name" value="PHB_acc"/>
    <property type="match status" value="1"/>
</dbReference>
<proteinExistence type="predicted"/>
<name>A0A370GAG4_9COXI</name>